<gene>
    <name evidence="2" type="ORF">ANN_18253</name>
</gene>
<protein>
    <submittedName>
        <fullName evidence="2">Uncharacterized protein</fullName>
    </submittedName>
</protein>
<proteinExistence type="predicted"/>
<organism evidence="2 3">
    <name type="scientific">Periplaneta americana</name>
    <name type="common">American cockroach</name>
    <name type="synonym">Blatta americana</name>
    <dbReference type="NCBI Taxonomy" id="6978"/>
    <lineage>
        <taxon>Eukaryota</taxon>
        <taxon>Metazoa</taxon>
        <taxon>Ecdysozoa</taxon>
        <taxon>Arthropoda</taxon>
        <taxon>Hexapoda</taxon>
        <taxon>Insecta</taxon>
        <taxon>Pterygota</taxon>
        <taxon>Neoptera</taxon>
        <taxon>Polyneoptera</taxon>
        <taxon>Dictyoptera</taxon>
        <taxon>Blattodea</taxon>
        <taxon>Blattoidea</taxon>
        <taxon>Blattidae</taxon>
        <taxon>Blattinae</taxon>
        <taxon>Periplaneta</taxon>
    </lineage>
</organism>
<feature type="region of interest" description="Disordered" evidence="1">
    <location>
        <begin position="1"/>
        <end position="22"/>
    </location>
</feature>
<evidence type="ECO:0000256" key="1">
    <source>
        <dbReference type="SAM" id="MobiDB-lite"/>
    </source>
</evidence>
<name>A0ABQ8SPP4_PERAM</name>
<accession>A0ABQ8SPP4</accession>
<feature type="compositionally biased region" description="Polar residues" evidence="1">
    <location>
        <begin position="237"/>
        <end position="250"/>
    </location>
</feature>
<dbReference type="Proteomes" id="UP001148838">
    <property type="component" value="Unassembled WGS sequence"/>
</dbReference>
<comment type="caution">
    <text evidence="2">The sequence shown here is derived from an EMBL/GenBank/DDBJ whole genome shotgun (WGS) entry which is preliminary data.</text>
</comment>
<keyword evidence="3" id="KW-1185">Reference proteome</keyword>
<sequence>MTDLCEGGNEPPDSLKAVHGGREHRSPVVDVFLMMRSGAHDGTLGARGAGVVVSHAGHVSSRGGTSRDARPRVVRPCHGGGGCRVAVSGLRHLAARREVSVGAGHVAQPRGVHAGGRGGRERAAGSVEARLVEIRVVHDSVVAVHFLVCSPFLALFCPSPATNCLQKLCACKVCSHTRDVNDLQSQERRIHKRTNRRLAGLEARPPRLVFTDDAGKSAVITTLGGILDLKPPPKANPSRNVSSQNEIDAA</sequence>
<evidence type="ECO:0000313" key="3">
    <source>
        <dbReference type="Proteomes" id="UP001148838"/>
    </source>
</evidence>
<dbReference type="EMBL" id="JAJSOF020000023">
    <property type="protein sequence ID" value="KAJ4435637.1"/>
    <property type="molecule type" value="Genomic_DNA"/>
</dbReference>
<evidence type="ECO:0000313" key="2">
    <source>
        <dbReference type="EMBL" id="KAJ4435637.1"/>
    </source>
</evidence>
<reference evidence="2 3" key="1">
    <citation type="journal article" date="2022" name="Allergy">
        <title>Genome assembly and annotation of Periplaneta americana reveal a comprehensive cockroach allergen profile.</title>
        <authorList>
            <person name="Wang L."/>
            <person name="Xiong Q."/>
            <person name="Saelim N."/>
            <person name="Wang L."/>
            <person name="Nong W."/>
            <person name="Wan A.T."/>
            <person name="Shi M."/>
            <person name="Liu X."/>
            <person name="Cao Q."/>
            <person name="Hui J.H.L."/>
            <person name="Sookrung N."/>
            <person name="Leung T.F."/>
            <person name="Tungtrongchitr A."/>
            <person name="Tsui S.K.W."/>
        </authorList>
    </citation>
    <scope>NUCLEOTIDE SEQUENCE [LARGE SCALE GENOMIC DNA]</scope>
    <source>
        <strain evidence="2">PWHHKU_190912</strain>
    </source>
</reference>
<feature type="region of interest" description="Disordered" evidence="1">
    <location>
        <begin position="230"/>
        <end position="250"/>
    </location>
</feature>